<dbReference type="EMBL" id="HBUF01345874">
    <property type="protein sequence ID" value="CAG6709269.1"/>
    <property type="molecule type" value="Transcribed_RNA"/>
</dbReference>
<dbReference type="EMBL" id="HBUF01303583">
    <property type="protein sequence ID" value="CAG6691605.1"/>
    <property type="molecule type" value="Transcribed_RNA"/>
</dbReference>
<dbReference type="EMBL" id="HBUF01345875">
    <property type="protein sequence ID" value="CAG6709272.1"/>
    <property type="molecule type" value="Transcribed_RNA"/>
</dbReference>
<dbReference type="EMBL" id="HBUF01137638">
    <property type="protein sequence ID" value="CAG6645607.1"/>
    <property type="molecule type" value="Transcribed_RNA"/>
</dbReference>
<reference evidence="1" key="1">
    <citation type="submission" date="2021-05" db="EMBL/GenBank/DDBJ databases">
        <authorList>
            <person name="Alioto T."/>
            <person name="Alioto T."/>
            <person name="Gomez Garrido J."/>
        </authorList>
    </citation>
    <scope>NUCLEOTIDE SEQUENCE</scope>
</reference>
<dbReference type="EMBL" id="HBUF01137637">
    <property type="protein sequence ID" value="CAG6645605.1"/>
    <property type="molecule type" value="Transcribed_RNA"/>
</dbReference>
<dbReference type="EMBL" id="HBUF01345870">
    <property type="protein sequence ID" value="CAG6709257.1"/>
    <property type="molecule type" value="Transcribed_RNA"/>
</dbReference>
<accession>A0A8D8UUX0</accession>
<sequence length="99" mass="10886">MTHTTLTIITRKSMVAMELEVVAPVVLVEVVAPDKAALDRRPLVGVIEEEEASHHGRVAGLISPREDLELMDHLDLPKVMVICQVPLLCQALRSGTLLR</sequence>
<dbReference type="EMBL" id="HBUF01137639">
    <property type="protein sequence ID" value="CAG6645609.1"/>
    <property type="molecule type" value="Transcribed_RNA"/>
</dbReference>
<organism evidence="1">
    <name type="scientific">Cacopsylla melanoneura</name>
    <dbReference type="NCBI Taxonomy" id="428564"/>
    <lineage>
        <taxon>Eukaryota</taxon>
        <taxon>Metazoa</taxon>
        <taxon>Ecdysozoa</taxon>
        <taxon>Arthropoda</taxon>
        <taxon>Hexapoda</taxon>
        <taxon>Insecta</taxon>
        <taxon>Pterygota</taxon>
        <taxon>Neoptera</taxon>
        <taxon>Paraneoptera</taxon>
        <taxon>Hemiptera</taxon>
        <taxon>Sternorrhyncha</taxon>
        <taxon>Psylloidea</taxon>
        <taxon>Psyllidae</taxon>
        <taxon>Psyllinae</taxon>
        <taxon>Cacopsylla</taxon>
    </lineage>
</organism>
<protein>
    <submittedName>
        <fullName evidence="1">Uncharacterized protein</fullName>
    </submittedName>
</protein>
<dbReference type="EMBL" id="HBUF01345871">
    <property type="protein sequence ID" value="CAG6709260.1"/>
    <property type="molecule type" value="Transcribed_RNA"/>
</dbReference>
<dbReference type="AlphaFoldDB" id="A0A8D8UUX0"/>
<proteinExistence type="predicted"/>
<dbReference type="EMBL" id="HBUF01303582">
    <property type="protein sequence ID" value="CAG6691603.1"/>
    <property type="molecule type" value="Transcribed_RNA"/>
</dbReference>
<evidence type="ECO:0000313" key="1">
    <source>
        <dbReference type="EMBL" id="CAG6709257.1"/>
    </source>
</evidence>
<dbReference type="EMBL" id="HBUF01345872">
    <property type="protein sequence ID" value="CAG6709263.1"/>
    <property type="molecule type" value="Transcribed_RNA"/>
</dbReference>
<dbReference type="EMBL" id="HBUF01345873">
    <property type="protein sequence ID" value="CAG6709266.1"/>
    <property type="molecule type" value="Transcribed_RNA"/>
</dbReference>
<name>A0A8D8UUX0_9HEMI</name>